<evidence type="ECO:0000313" key="4">
    <source>
        <dbReference type="Proteomes" id="UP000220621"/>
    </source>
</evidence>
<gene>
    <name evidence="2" type="primary">cas5b</name>
    <name evidence="2" type="ORF">CN611_12090</name>
    <name evidence="3" type="ORF">COF57_26200</name>
</gene>
<dbReference type="Proteomes" id="UP000220621">
    <property type="component" value="Unassembled WGS sequence"/>
</dbReference>
<dbReference type="GO" id="GO:0043571">
    <property type="term" value="P:maintenance of CRISPR repeat elements"/>
    <property type="evidence" value="ECO:0007669"/>
    <property type="project" value="InterPro"/>
</dbReference>
<comment type="caution">
    <text evidence="2">The sequence shown here is derived from an EMBL/GenBank/DDBJ whole genome shotgun (WGS) entry which is preliminary data.</text>
</comment>
<dbReference type="InterPro" id="IPR013422">
    <property type="entry name" value="CRISPR-assoc_prot_Cas5_N"/>
</dbReference>
<evidence type="ECO:0000256" key="1">
    <source>
        <dbReference type="ARBA" id="ARBA00023118"/>
    </source>
</evidence>
<evidence type="ECO:0000313" key="3">
    <source>
        <dbReference type="EMBL" id="PHD56618.1"/>
    </source>
</evidence>
<dbReference type="Proteomes" id="UP000223364">
    <property type="component" value="Unassembled WGS sequence"/>
</dbReference>
<accession>A0A2A8BPU2</accession>
<reference evidence="4 5" key="1">
    <citation type="submission" date="2017-09" db="EMBL/GenBank/DDBJ databases">
        <title>Large-scale bioinformatics analysis of Bacillus genomes uncovers conserved roles of natural products in bacterial physiology.</title>
        <authorList>
            <consortium name="Agbiome Team Llc"/>
            <person name="Bleich R.M."/>
            <person name="Grubbs K.J."/>
            <person name="Santa Maria K.C."/>
            <person name="Allen S.E."/>
            <person name="Farag S."/>
            <person name="Shank E.A."/>
            <person name="Bowers A."/>
        </authorList>
    </citation>
    <scope>NUCLEOTIDE SEQUENCE [LARGE SCALE GENOMIC DNA]</scope>
    <source>
        <strain evidence="2 4">AFS010764</strain>
        <strain evidence="3 5">AFS044295</strain>
    </source>
</reference>
<dbReference type="InterPro" id="IPR013337">
    <property type="entry name" value="CRISPR-assoc_prot_Cas5_Tneap"/>
</dbReference>
<dbReference type="GO" id="GO:0051607">
    <property type="term" value="P:defense response to virus"/>
    <property type="evidence" value="ECO:0007669"/>
    <property type="project" value="UniProtKB-KW"/>
</dbReference>
<dbReference type="RefSeq" id="WP_098102422.1">
    <property type="nucleotide sequence ID" value="NZ_NUDL01000032.1"/>
</dbReference>
<dbReference type="Pfam" id="PF09704">
    <property type="entry name" value="Cas_Cas5d"/>
    <property type="match status" value="1"/>
</dbReference>
<dbReference type="EMBL" id="NUDL01000032">
    <property type="protein sequence ID" value="PEM56117.1"/>
    <property type="molecule type" value="Genomic_DNA"/>
</dbReference>
<proteinExistence type="predicted"/>
<dbReference type="NCBIfam" id="TIGR01895">
    <property type="entry name" value="cas_Cas5t"/>
    <property type="match status" value="1"/>
</dbReference>
<dbReference type="NCBIfam" id="TIGR02593">
    <property type="entry name" value="CRISPR_cas5"/>
    <property type="match status" value="1"/>
</dbReference>
<dbReference type="EMBL" id="NUSP01000032">
    <property type="protein sequence ID" value="PHD56618.1"/>
    <property type="molecule type" value="Genomic_DNA"/>
</dbReference>
<dbReference type="AlphaFoldDB" id="A0A2A8BPU2"/>
<keyword evidence="1" id="KW-0051">Antiviral defense</keyword>
<evidence type="ECO:0000313" key="5">
    <source>
        <dbReference type="Proteomes" id="UP000223364"/>
    </source>
</evidence>
<dbReference type="InterPro" id="IPR021124">
    <property type="entry name" value="CRISPR-assoc_prot_Cas5"/>
</dbReference>
<organism evidence="2 4">
    <name type="scientific">Bacillus wiedmannii</name>
    <dbReference type="NCBI Taxonomy" id="1890302"/>
    <lineage>
        <taxon>Bacteria</taxon>
        <taxon>Bacillati</taxon>
        <taxon>Bacillota</taxon>
        <taxon>Bacilli</taxon>
        <taxon>Bacillales</taxon>
        <taxon>Bacillaceae</taxon>
        <taxon>Bacillus</taxon>
        <taxon>Bacillus cereus group</taxon>
    </lineage>
</organism>
<protein>
    <submittedName>
        <fullName evidence="2">Type I-B CRISPR-associated protein Cas5</fullName>
    </submittedName>
</protein>
<sequence>MSASAALRVKLYQQTACYKKPMAQKAKETYPLPPYSTVKGFLHCVLGANELIPMEISIQGTHEGKLFDLQTHHFYKSKEVTTMPMHVHMLKEISLIFHVRAEQDVLEQLQIALENINEAPSLGRREDLAVIEDVKLVTLNKKHTKEIISLKNDFYIPRHCIVDRLDYMNYKGISYRLNTVYQVKQGIRTWETVQTQLFRKGEGLNSPQYTEDEDGYIVFFHAL</sequence>
<evidence type="ECO:0000313" key="2">
    <source>
        <dbReference type="EMBL" id="PEM56117.1"/>
    </source>
</evidence>
<name>A0A2A8BPU2_9BACI</name>